<dbReference type="NCBIfam" id="TIGR02745">
    <property type="entry name" value="ccoG_rdxA_fixG"/>
    <property type="match status" value="1"/>
</dbReference>
<evidence type="ECO:0000313" key="10">
    <source>
        <dbReference type="Proteomes" id="UP001500133"/>
    </source>
</evidence>
<keyword evidence="10" id="KW-1185">Reference proteome</keyword>
<feature type="transmembrane region" description="Helical" evidence="7">
    <location>
        <begin position="112"/>
        <end position="133"/>
    </location>
</feature>
<reference evidence="10" key="1">
    <citation type="journal article" date="2019" name="Int. J. Syst. Evol. Microbiol.">
        <title>The Global Catalogue of Microorganisms (GCM) 10K type strain sequencing project: providing services to taxonomists for standard genome sequencing and annotation.</title>
        <authorList>
            <consortium name="The Broad Institute Genomics Platform"/>
            <consortium name="The Broad Institute Genome Sequencing Center for Infectious Disease"/>
            <person name="Wu L."/>
            <person name="Ma J."/>
        </authorList>
    </citation>
    <scope>NUCLEOTIDE SEQUENCE [LARGE SCALE GENOMIC DNA]</scope>
    <source>
        <strain evidence="10">JCM 16914</strain>
    </source>
</reference>
<dbReference type="SUPFAM" id="SSF54862">
    <property type="entry name" value="4Fe-4S ferredoxins"/>
    <property type="match status" value="1"/>
</dbReference>
<dbReference type="InterPro" id="IPR032879">
    <property type="entry name" value="FixG_C"/>
</dbReference>
<gene>
    <name evidence="9" type="primary">ccoG</name>
    <name evidence="9" type="ORF">GCM10022228_15950</name>
</gene>
<feature type="domain" description="4Fe-4S ferredoxin-type" evidence="8">
    <location>
        <begin position="287"/>
        <end position="315"/>
    </location>
</feature>
<keyword evidence="1" id="KW-0813">Transport</keyword>
<sequence>MASCYSLLFSAFLSCDTAMDKIPSQDVTPDPVGHHTPAERPATQEMYARRRHIYVREIKGLFQKVRRSANWALMLTFFVLPWINIGGRPAVWFDLPDREFHIFAATFYPQEFALLSWLLIICAFGLFFITVFAGRVWCGYTCPQSVWTFLFIWIEHRTEGQRNRRMKLDKQSMNADKLKRKAAKHAAWLLVSLATGLTFVGYFTPIRQLAPDLATLSANGWSYFWVGFFLVFTYLNAGWLREQVCIYMCPYARFQSVMFDRDTLIVSYDAARGEPRGKRKKSLSHEQVKEAGYGDCIDCDLCVQVCPTGIDIRNGLQYECITCAACIDACDSVMDKMGYPRGLIRYTTENSLEGKKTHILRPRLIGYFIALAVMIGAFVWAVGDRTPLDFDAERDRTQLYQMTNDGQISNVYSLTVRNLGGIDHTYRLSVSGLPGLSLDRQRIAVPAGESRQAVVTIKADPEVIEKPSHAITLTLEAESDGSIQLERDTRFIGNLR</sequence>
<organism evidence="9 10">
    <name type="scientific">Halomonas cibimaris</name>
    <dbReference type="NCBI Taxonomy" id="657012"/>
    <lineage>
        <taxon>Bacteria</taxon>
        <taxon>Pseudomonadati</taxon>
        <taxon>Pseudomonadota</taxon>
        <taxon>Gammaproteobacteria</taxon>
        <taxon>Oceanospirillales</taxon>
        <taxon>Halomonadaceae</taxon>
        <taxon>Halomonas</taxon>
    </lineage>
</organism>
<evidence type="ECO:0000256" key="1">
    <source>
        <dbReference type="ARBA" id="ARBA00022448"/>
    </source>
</evidence>
<keyword evidence="3" id="KW-0479">Metal-binding</keyword>
<evidence type="ECO:0000256" key="7">
    <source>
        <dbReference type="SAM" id="Phobius"/>
    </source>
</evidence>
<comment type="caution">
    <text evidence="9">The sequence shown here is derived from an EMBL/GenBank/DDBJ whole genome shotgun (WGS) entry which is preliminary data.</text>
</comment>
<accession>A0ABP7LW34</accession>
<feature type="transmembrane region" description="Helical" evidence="7">
    <location>
        <begin position="364"/>
        <end position="383"/>
    </location>
</feature>
<keyword evidence="4" id="KW-0249">Electron transport</keyword>
<dbReference type="InterPro" id="IPR017900">
    <property type="entry name" value="4Fe4S_Fe_S_CS"/>
</dbReference>
<evidence type="ECO:0000256" key="5">
    <source>
        <dbReference type="ARBA" id="ARBA00023004"/>
    </source>
</evidence>
<feature type="transmembrane region" description="Helical" evidence="7">
    <location>
        <begin position="186"/>
        <end position="203"/>
    </location>
</feature>
<keyword evidence="6" id="KW-0411">Iron-sulfur</keyword>
<evidence type="ECO:0000256" key="6">
    <source>
        <dbReference type="ARBA" id="ARBA00023014"/>
    </source>
</evidence>
<keyword evidence="7" id="KW-1133">Transmembrane helix</keyword>
<keyword evidence="2" id="KW-0004">4Fe-4S</keyword>
<dbReference type="InterPro" id="IPR009051">
    <property type="entry name" value="Helical_ferredxn"/>
</dbReference>
<evidence type="ECO:0000256" key="3">
    <source>
        <dbReference type="ARBA" id="ARBA00022723"/>
    </source>
</evidence>
<dbReference type="InterPro" id="IPR013783">
    <property type="entry name" value="Ig-like_fold"/>
</dbReference>
<evidence type="ECO:0000313" key="9">
    <source>
        <dbReference type="EMBL" id="GAA3906545.1"/>
    </source>
</evidence>
<dbReference type="Pfam" id="PF13746">
    <property type="entry name" value="Fer4_18"/>
    <property type="match status" value="1"/>
</dbReference>
<name>A0ABP7LW34_9GAMM</name>
<feature type="transmembrane region" description="Helical" evidence="7">
    <location>
        <begin position="223"/>
        <end position="240"/>
    </location>
</feature>
<dbReference type="PANTHER" id="PTHR30176:SF3">
    <property type="entry name" value="FERREDOXIN-TYPE PROTEIN NAPH"/>
    <property type="match status" value="1"/>
</dbReference>
<keyword evidence="7" id="KW-0812">Transmembrane</keyword>
<dbReference type="PANTHER" id="PTHR30176">
    <property type="entry name" value="FERREDOXIN-TYPE PROTEIN NAPH"/>
    <property type="match status" value="1"/>
</dbReference>
<evidence type="ECO:0000256" key="4">
    <source>
        <dbReference type="ARBA" id="ARBA00022982"/>
    </source>
</evidence>
<dbReference type="EMBL" id="BAAAZT010000071">
    <property type="protein sequence ID" value="GAA3906545.1"/>
    <property type="molecule type" value="Genomic_DNA"/>
</dbReference>
<dbReference type="PROSITE" id="PS00198">
    <property type="entry name" value="4FE4S_FER_1"/>
    <property type="match status" value="1"/>
</dbReference>
<dbReference type="InterPro" id="IPR051684">
    <property type="entry name" value="Electron_Trans/Redox"/>
</dbReference>
<feature type="transmembrane region" description="Helical" evidence="7">
    <location>
        <begin position="71"/>
        <end position="92"/>
    </location>
</feature>
<dbReference type="InterPro" id="IPR017896">
    <property type="entry name" value="4Fe4S_Fe-S-bd"/>
</dbReference>
<dbReference type="PROSITE" id="PS51379">
    <property type="entry name" value="4FE4S_FER_2"/>
    <property type="match status" value="1"/>
</dbReference>
<keyword evidence="5" id="KW-0408">Iron</keyword>
<evidence type="ECO:0000256" key="2">
    <source>
        <dbReference type="ARBA" id="ARBA00022485"/>
    </source>
</evidence>
<keyword evidence="7" id="KW-0472">Membrane</keyword>
<proteinExistence type="predicted"/>
<dbReference type="Gene3D" id="1.10.1060.10">
    <property type="entry name" value="Alpha-helical ferredoxin"/>
    <property type="match status" value="1"/>
</dbReference>
<dbReference type="Proteomes" id="UP001500133">
    <property type="component" value="Unassembled WGS sequence"/>
</dbReference>
<dbReference type="Pfam" id="PF11614">
    <property type="entry name" value="FixG_C"/>
    <property type="match status" value="1"/>
</dbReference>
<evidence type="ECO:0000259" key="8">
    <source>
        <dbReference type="PROSITE" id="PS51379"/>
    </source>
</evidence>
<protein>
    <submittedName>
        <fullName evidence="9">Cytochrome c oxidase accessory protein CcoG</fullName>
    </submittedName>
</protein>
<dbReference type="Gene3D" id="2.60.40.10">
    <property type="entry name" value="Immunoglobulins"/>
    <property type="match status" value="1"/>
</dbReference>
<dbReference type="InterPro" id="IPR014116">
    <property type="entry name" value="Cyt_c_oxidase_cbb3_FixG"/>
</dbReference>